<sequence length="49" mass="5478">MSPCSTLTEPDLDERNAYFNAAVESVTVRRAGRLAPAINGRYGIRYYVL</sequence>
<dbReference type="RefSeq" id="WP_160290108.1">
    <property type="nucleotide sequence ID" value="NZ_FOIS01000001.1"/>
</dbReference>
<proteinExistence type="predicted"/>
<gene>
    <name evidence="1" type="ORF">SAMN05216285_0935</name>
</gene>
<evidence type="ECO:0000313" key="1">
    <source>
        <dbReference type="EMBL" id="SEV87383.1"/>
    </source>
</evidence>
<name>A0A1I0MG69_9EURY</name>
<organism evidence="1 2">
    <name type="scientific">Natrinema salifodinae</name>
    <dbReference type="NCBI Taxonomy" id="1202768"/>
    <lineage>
        <taxon>Archaea</taxon>
        <taxon>Methanobacteriati</taxon>
        <taxon>Methanobacteriota</taxon>
        <taxon>Stenosarchaea group</taxon>
        <taxon>Halobacteria</taxon>
        <taxon>Halobacteriales</taxon>
        <taxon>Natrialbaceae</taxon>
        <taxon>Natrinema</taxon>
    </lineage>
</organism>
<protein>
    <submittedName>
        <fullName evidence="1">Uncharacterized protein</fullName>
    </submittedName>
</protein>
<dbReference type="AlphaFoldDB" id="A0A1I0MG69"/>
<dbReference type="EMBL" id="FOIS01000001">
    <property type="protein sequence ID" value="SEV87383.1"/>
    <property type="molecule type" value="Genomic_DNA"/>
</dbReference>
<evidence type="ECO:0000313" key="2">
    <source>
        <dbReference type="Proteomes" id="UP000183275"/>
    </source>
</evidence>
<reference evidence="2" key="1">
    <citation type="submission" date="2016-10" db="EMBL/GenBank/DDBJ databases">
        <authorList>
            <person name="Varghese N."/>
        </authorList>
    </citation>
    <scope>NUCLEOTIDE SEQUENCE [LARGE SCALE GENOMIC DNA]</scope>
    <source>
        <strain evidence="2">CGMCC 1.12284</strain>
    </source>
</reference>
<dbReference type="Proteomes" id="UP000183275">
    <property type="component" value="Unassembled WGS sequence"/>
</dbReference>
<keyword evidence="2" id="KW-1185">Reference proteome</keyword>
<accession>A0A1I0MG69</accession>
<dbReference type="OrthoDB" id="132546at2157"/>